<evidence type="ECO:0000256" key="2">
    <source>
        <dbReference type="ARBA" id="ARBA00022737"/>
    </source>
</evidence>
<feature type="repeat" description="WD" evidence="3">
    <location>
        <begin position="636"/>
        <end position="677"/>
    </location>
</feature>
<evidence type="ECO:0000313" key="6">
    <source>
        <dbReference type="Proteomes" id="UP001147760"/>
    </source>
</evidence>
<dbReference type="Pfam" id="PF00400">
    <property type="entry name" value="WD40"/>
    <property type="match status" value="5"/>
</dbReference>
<feature type="domain" description="NACHT" evidence="4">
    <location>
        <begin position="60"/>
        <end position="210"/>
    </location>
</feature>
<gene>
    <name evidence="5" type="ORF">N7530_008939</name>
</gene>
<evidence type="ECO:0000256" key="1">
    <source>
        <dbReference type="ARBA" id="ARBA00022574"/>
    </source>
</evidence>
<sequence>MPQGHDRQSMNRCLDYFAVTDPRDVKTNIHQTRGTALKESYEWILRHPQFQCWRRSNDSQVLWIKGDPGKGKTMLLCGIIDQLRPATKLEDSQAKTVLSFFFCQATVPKLSNAHAVLRGLIYMLVDTQPSLLSHIQKRFRDTGEPRFGDAEAWTTLCNMFLDILRESSLDTIYIVVDALDECVQDQDKLLRFILNETKDFPHAKWIISSRNHVEQRTRLLDSQSILSLELQENAESVSRAIETYISDRMSTLGSLQDIADREYVRQVLEKKAEGTFLWVALVVQELEHVDSWDVRQVVDDVPTGLDDLYGRMIAQIEQVKPRSREYCQLVLSAATLASRPLQLLELGAVSGLPDKIAGNAKNIETIIKRSGSFLTVRDKTIYFVHQSAKDYLIGQGGQSIFSSGPAAAHRRMFTQSLHILERTLRRDMYSLGALGTPVSQGLPPEPDPLEVARYSCVYWVDHLERCGLSEDFQDAGAIDAFLRNRCLYWFEALSLLRSLTVGIVSIQKLGVLLRERSGTTRLQGLVQDAYPFIRYHRVAIEQSPLQAYGSAMIFSPSRSVIKQLFKHEWPRNITMAPDMGDDWNAHTGACLQTLEGHGNCVNSVVFSHDSSRVASGSADNTIKIWDAHTGACLQTLEGHGNYVTSVVFSHDSSRVASGSADNTIKIWDAHTGACLQTLEGHGNYVTSVVFSHDSNRVASGSADNTIKIWDAHTGACLQTLAGHDDWVRSVVFSHDSSRVASGSDDKTIKIWDAHTGACLQTLEGNDDWVRSVVFSQDSSCVASGSYDNTIKIWDAHTGACLQTLTVGSVVCNLSFDTTGSSLHTDVGILALRDSPTPTLTTPKSVAASELQFLRASQSSQSPEYQGYGISSDRFWITRGSQNWLWLPPAYRPICSAVGRSGIAVVLGCQSGRVLIFGFASEDLN</sequence>
<dbReference type="InterPro" id="IPR036322">
    <property type="entry name" value="WD40_repeat_dom_sf"/>
</dbReference>
<dbReference type="InterPro" id="IPR019775">
    <property type="entry name" value="WD40_repeat_CS"/>
</dbReference>
<dbReference type="InterPro" id="IPR027417">
    <property type="entry name" value="P-loop_NTPase"/>
</dbReference>
<dbReference type="Proteomes" id="UP001147760">
    <property type="component" value="Unassembled WGS sequence"/>
</dbReference>
<dbReference type="PRINTS" id="PR00320">
    <property type="entry name" value="GPROTEINBRPT"/>
</dbReference>
<dbReference type="EMBL" id="JAPWDO010000005">
    <property type="protein sequence ID" value="KAJ5471582.1"/>
    <property type="molecule type" value="Genomic_DNA"/>
</dbReference>
<reference evidence="5" key="1">
    <citation type="submission" date="2022-12" db="EMBL/GenBank/DDBJ databases">
        <authorList>
            <person name="Petersen C."/>
        </authorList>
    </citation>
    <scope>NUCLEOTIDE SEQUENCE</scope>
    <source>
        <strain evidence="5">IBT 17660</strain>
    </source>
</reference>
<dbReference type="InterPro" id="IPR001680">
    <property type="entry name" value="WD40_rpt"/>
</dbReference>
<dbReference type="Gene3D" id="3.40.50.300">
    <property type="entry name" value="P-loop containing nucleotide triphosphate hydrolases"/>
    <property type="match status" value="1"/>
</dbReference>
<dbReference type="InterPro" id="IPR020472">
    <property type="entry name" value="WD40_PAC1"/>
</dbReference>
<dbReference type="Gene3D" id="2.130.10.10">
    <property type="entry name" value="YVTN repeat-like/Quinoprotein amine dehydrogenase"/>
    <property type="match status" value="3"/>
</dbReference>
<keyword evidence="2" id="KW-0677">Repeat</keyword>
<feature type="repeat" description="WD" evidence="3">
    <location>
        <begin position="720"/>
        <end position="761"/>
    </location>
</feature>
<organism evidence="5 6">
    <name type="scientific">Penicillium desertorum</name>
    <dbReference type="NCBI Taxonomy" id="1303715"/>
    <lineage>
        <taxon>Eukaryota</taxon>
        <taxon>Fungi</taxon>
        <taxon>Dikarya</taxon>
        <taxon>Ascomycota</taxon>
        <taxon>Pezizomycotina</taxon>
        <taxon>Eurotiomycetes</taxon>
        <taxon>Eurotiomycetidae</taxon>
        <taxon>Eurotiales</taxon>
        <taxon>Aspergillaceae</taxon>
        <taxon>Penicillium</taxon>
    </lineage>
</organism>
<dbReference type="InterPro" id="IPR015943">
    <property type="entry name" value="WD40/YVTN_repeat-like_dom_sf"/>
</dbReference>
<evidence type="ECO:0000313" key="5">
    <source>
        <dbReference type="EMBL" id="KAJ5471582.1"/>
    </source>
</evidence>
<dbReference type="CDD" id="cd00200">
    <property type="entry name" value="WD40"/>
    <property type="match status" value="1"/>
</dbReference>
<feature type="repeat" description="WD" evidence="3">
    <location>
        <begin position="762"/>
        <end position="803"/>
    </location>
</feature>
<dbReference type="OrthoDB" id="538223at2759"/>
<evidence type="ECO:0000256" key="3">
    <source>
        <dbReference type="PROSITE-ProRule" id="PRU00221"/>
    </source>
</evidence>
<evidence type="ECO:0000259" key="4">
    <source>
        <dbReference type="PROSITE" id="PS50837"/>
    </source>
</evidence>
<feature type="repeat" description="WD" evidence="3">
    <location>
        <begin position="594"/>
        <end position="635"/>
    </location>
</feature>
<dbReference type="PROSITE" id="PS00678">
    <property type="entry name" value="WD_REPEATS_1"/>
    <property type="match status" value="5"/>
</dbReference>
<reference evidence="5" key="2">
    <citation type="journal article" date="2023" name="IMA Fungus">
        <title>Comparative genomic study of the Penicillium genus elucidates a diverse pangenome and 15 lateral gene transfer events.</title>
        <authorList>
            <person name="Petersen C."/>
            <person name="Sorensen T."/>
            <person name="Nielsen M.R."/>
            <person name="Sondergaard T.E."/>
            <person name="Sorensen J.L."/>
            <person name="Fitzpatrick D.A."/>
            <person name="Frisvad J.C."/>
            <person name="Nielsen K.L."/>
        </authorList>
    </citation>
    <scope>NUCLEOTIDE SEQUENCE</scope>
    <source>
        <strain evidence="5">IBT 17660</strain>
    </source>
</reference>
<protein>
    <submittedName>
        <fullName evidence="5">Vegetative incompatibility protein HET-E-1</fullName>
    </submittedName>
</protein>
<dbReference type="PROSITE" id="PS50294">
    <property type="entry name" value="WD_REPEATS_REGION"/>
    <property type="match status" value="5"/>
</dbReference>
<dbReference type="PROSITE" id="PS50837">
    <property type="entry name" value="NACHT"/>
    <property type="match status" value="1"/>
</dbReference>
<dbReference type="PROSITE" id="PS50082">
    <property type="entry name" value="WD_REPEATS_2"/>
    <property type="match status" value="5"/>
</dbReference>
<dbReference type="InterPro" id="IPR056884">
    <property type="entry name" value="NPHP3-like_N"/>
</dbReference>
<accession>A0A9W9WQ16</accession>
<dbReference type="PANTHER" id="PTHR19848:SF8">
    <property type="entry name" value="F-BOX AND WD REPEAT DOMAIN CONTAINING 7"/>
    <property type="match status" value="1"/>
</dbReference>
<dbReference type="PANTHER" id="PTHR19848">
    <property type="entry name" value="WD40 REPEAT PROTEIN"/>
    <property type="match status" value="1"/>
</dbReference>
<dbReference type="SMART" id="SM00320">
    <property type="entry name" value="WD40"/>
    <property type="match status" value="5"/>
</dbReference>
<proteinExistence type="predicted"/>
<keyword evidence="1 3" id="KW-0853">WD repeat</keyword>
<dbReference type="SUPFAM" id="SSF52540">
    <property type="entry name" value="P-loop containing nucleoside triphosphate hydrolases"/>
    <property type="match status" value="1"/>
</dbReference>
<keyword evidence="6" id="KW-1185">Reference proteome</keyword>
<dbReference type="SUPFAM" id="SSF50978">
    <property type="entry name" value="WD40 repeat-like"/>
    <property type="match status" value="1"/>
</dbReference>
<comment type="caution">
    <text evidence="5">The sequence shown here is derived from an EMBL/GenBank/DDBJ whole genome shotgun (WGS) entry which is preliminary data.</text>
</comment>
<dbReference type="InterPro" id="IPR007111">
    <property type="entry name" value="NACHT_NTPase"/>
</dbReference>
<dbReference type="Pfam" id="PF24883">
    <property type="entry name" value="NPHP3_N"/>
    <property type="match status" value="1"/>
</dbReference>
<name>A0A9W9WQ16_9EURO</name>
<feature type="repeat" description="WD" evidence="3">
    <location>
        <begin position="678"/>
        <end position="719"/>
    </location>
</feature>
<dbReference type="AlphaFoldDB" id="A0A9W9WQ16"/>